<dbReference type="PANTHER" id="PTHR45982:SF1">
    <property type="entry name" value="REGULATOR OF CHROMOSOME CONDENSATION"/>
    <property type="match status" value="1"/>
</dbReference>
<keyword evidence="3" id="KW-0812">Transmembrane</keyword>
<keyword evidence="3" id="KW-1133">Transmembrane helix</keyword>
<comment type="caution">
    <text evidence="5">The sequence shown here is derived from an EMBL/GenBank/DDBJ whole genome shotgun (WGS) entry which is preliminary data.</text>
</comment>
<evidence type="ECO:0000313" key="5">
    <source>
        <dbReference type="EMBL" id="KAG2427624.1"/>
    </source>
</evidence>
<feature type="repeat" description="RCC1" evidence="1">
    <location>
        <begin position="175"/>
        <end position="276"/>
    </location>
</feature>
<evidence type="ECO:0000256" key="1">
    <source>
        <dbReference type="PROSITE-ProRule" id="PRU00235"/>
    </source>
</evidence>
<reference evidence="5" key="1">
    <citation type="journal article" date="2020" name="bioRxiv">
        <title>Comparative genomics of Chlamydomonas.</title>
        <authorList>
            <person name="Craig R.J."/>
            <person name="Hasan A.R."/>
            <person name="Ness R.W."/>
            <person name="Keightley P.D."/>
        </authorList>
    </citation>
    <scope>NUCLEOTIDE SEQUENCE</scope>
    <source>
        <strain evidence="5">SAG 7.73</strain>
    </source>
</reference>
<feature type="compositionally biased region" description="Polar residues" evidence="2">
    <location>
        <begin position="1768"/>
        <end position="1778"/>
    </location>
</feature>
<feature type="compositionally biased region" description="Low complexity" evidence="2">
    <location>
        <begin position="1715"/>
        <end position="1731"/>
    </location>
</feature>
<evidence type="ECO:0000256" key="2">
    <source>
        <dbReference type="SAM" id="MobiDB-lite"/>
    </source>
</evidence>
<name>A0A835SST8_CHLIN</name>
<keyword evidence="4" id="KW-0732">Signal</keyword>
<feature type="compositionally biased region" description="Pro residues" evidence="2">
    <location>
        <begin position="893"/>
        <end position="914"/>
    </location>
</feature>
<feature type="chain" id="PRO_5032695100" evidence="4">
    <location>
        <begin position="31"/>
        <end position="1827"/>
    </location>
</feature>
<feature type="region of interest" description="Disordered" evidence="2">
    <location>
        <begin position="871"/>
        <end position="954"/>
    </location>
</feature>
<feature type="compositionally biased region" description="Low complexity" evidence="2">
    <location>
        <begin position="1740"/>
        <end position="1757"/>
    </location>
</feature>
<feature type="transmembrane region" description="Helical" evidence="3">
    <location>
        <begin position="646"/>
        <end position="668"/>
    </location>
</feature>
<feature type="region of interest" description="Disordered" evidence="2">
    <location>
        <begin position="563"/>
        <end position="618"/>
    </location>
</feature>
<feature type="region of interest" description="Disordered" evidence="2">
    <location>
        <begin position="1674"/>
        <end position="1789"/>
    </location>
</feature>
<dbReference type="GO" id="GO:0005737">
    <property type="term" value="C:cytoplasm"/>
    <property type="evidence" value="ECO:0007669"/>
    <property type="project" value="TreeGrafter"/>
</dbReference>
<feature type="compositionally biased region" description="Gly residues" evidence="2">
    <location>
        <begin position="1697"/>
        <end position="1714"/>
    </location>
</feature>
<gene>
    <name evidence="5" type="ORF">HXX76_012275</name>
</gene>
<evidence type="ECO:0000256" key="4">
    <source>
        <dbReference type="SAM" id="SignalP"/>
    </source>
</evidence>
<dbReference type="PRINTS" id="PR00633">
    <property type="entry name" value="RCCNDNSATION"/>
</dbReference>
<feature type="compositionally biased region" description="Low complexity" evidence="2">
    <location>
        <begin position="1674"/>
        <end position="1696"/>
    </location>
</feature>
<dbReference type="Gene3D" id="2.130.10.30">
    <property type="entry name" value="Regulator of chromosome condensation 1/beta-lactamase-inhibitor protein II"/>
    <property type="match status" value="2"/>
</dbReference>
<organism evidence="5 6">
    <name type="scientific">Chlamydomonas incerta</name>
    <dbReference type="NCBI Taxonomy" id="51695"/>
    <lineage>
        <taxon>Eukaryota</taxon>
        <taxon>Viridiplantae</taxon>
        <taxon>Chlorophyta</taxon>
        <taxon>core chlorophytes</taxon>
        <taxon>Chlorophyceae</taxon>
        <taxon>CS clade</taxon>
        <taxon>Chlamydomonadales</taxon>
        <taxon>Chlamydomonadaceae</taxon>
        <taxon>Chlamydomonas</taxon>
    </lineage>
</organism>
<dbReference type="PANTHER" id="PTHR45982">
    <property type="entry name" value="REGULATOR OF CHROMOSOME CONDENSATION"/>
    <property type="match status" value="1"/>
</dbReference>
<protein>
    <submittedName>
        <fullName evidence="5">Uncharacterized protein</fullName>
    </submittedName>
</protein>
<feature type="region of interest" description="Disordered" evidence="2">
    <location>
        <begin position="1618"/>
        <end position="1651"/>
    </location>
</feature>
<feature type="compositionally biased region" description="Pro residues" evidence="2">
    <location>
        <begin position="564"/>
        <end position="614"/>
    </location>
</feature>
<dbReference type="InterPro" id="IPR000408">
    <property type="entry name" value="Reg_chr_condens"/>
</dbReference>
<keyword evidence="6" id="KW-1185">Reference proteome</keyword>
<feature type="repeat" description="RCC1" evidence="1">
    <location>
        <begin position="110"/>
        <end position="174"/>
    </location>
</feature>
<dbReference type="Proteomes" id="UP000650467">
    <property type="component" value="Unassembled WGS sequence"/>
</dbReference>
<feature type="transmembrane region" description="Helical" evidence="3">
    <location>
        <begin position="713"/>
        <end position="736"/>
    </location>
</feature>
<dbReference type="InterPro" id="IPR051553">
    <property type="entry name" value="Ran_GTPase-activating"/>
</dbReference>
<dbReference type="SUPFAM" id="SSF50985">
    <property type="entry name" value="RCC1/BLIP-II"/>
    <property type="match status" value="1"/>
</dbReference>
<proteinExistence type="predicted"/>
<dbReference type="OrthoDB" id="540695at2759"/>
<sequence length="1827" mass="180376">MAQPGRSQRGSSLLLGALAILLALVPGGLAYVKQVTIGTDHQCALLVSGCVKCWGRNDRYQLGYPLVPPEGLGADGAALAAAPCVDVGANVTVTQVEAGHKFTCVLLSVGEVRCWGWNGLGQLGRPYTTGALEPLPTNSSAAMGDALPFAALGVGKLAKQIAVGYCHVAVLTTDGLVKTWGCNHAGQLGYEYCYPLSITGTTNYCVNYNGSSTVTASSIAKHFLQYNSRGGLLGIQSRRQLFLEDSRPEVQLGLAAGVAVTQVVAGDSHTCALASDGSVRCWGGGCDLSTALGRLFEPDPEAAAAPAAHNGSLWASATTPVLGQPYLQPMCTTLGHLARVTSFGAGSSRDGLNFQMGSNLPRVDLGVFGGARKLVAAGTHTCALLDSGAVKCWGRVEAGTLLGNGLAPTGALSLSAAESSAARLGTGVTVADIAAGGARTCAILSNGRAKCWGPGSYLGYELPLPAGAAAWGAADASLDNNLPYLELWGNGSFAGPVRVVQMAVSKRTFNASDAGTICALLSTGRLRCWGADGGHGDALPRGSPAAAGRMGAALPDVPLLPDILQPPLPPFPPNPPPPAGLSASPPPPAPLPPLPRLAPGAMKPPAPAPPPPPAGSDTVLSQAEAARVLGGPGEGVRRYITPTAQYLLTTLGAMLIFIALGGLALGWLERRSLRAAAKAQGLAKPKFDKAAFARAIEGGVVAAINPRLQVFRWALPMALLLALLTVLTVALVTSILQEQCVTTCSTVPLQLIRLTDSRRCTPLDIRDTLPGYGDTGGDSGAAAAALAAAAAAADPAAAAAATLAGAGGSFVGGALHSYARVGKCSILHSQECAVAQWSLLARCAAAAAAWAGNVSTAGGNGSSSLQSWGRLLADGRGMPDSPLRFSPADSVASPPPPSPAPSPPPAPNFAPPAAPGSSSTSSSSSSSSSGGGSSSGNSGAPPPPPGMQWPDQPCQLHTSIRYGKACGRPGDPEEGHPDDVCWVLAVETAGYEPDTRGAEGTGCRNTDMTSAECAKTGVEVVVWERMASPNIHGPPACPDLSFVQPSDDPPGLRNPATGAYLPPPDLAAGLNVSDPSLCGGDRYTADHGYRCLYMRSRMCQVVDGGSRTCAEVSSTDEAELPALWLGASGLAFAGLARDAAAHTCAPWPPHPLDESRLLIKGLLVRLAETATTQVAARLKYFSDATIRVTFDGDFAQVAVGKSRLAAYWSTTQLYCCQPVCPSLLASLGNALGYAVYIEMVFSLALIVAYMLVFRKEATTLGLRWSHLASIVTEQDIAYDRDTALSLHRAEMRIEAETAVAASGMRPGAVGAAPVPRGGGGAVAAGAAAGGGGVFQRFKGRAKALLQRPRARAAATTGPAAAGAAAGVAGAGAKSGRGKAGAASGKVAAGGGAAAADAAEVGDGGGGGVGAFFRRMMPGRLNPRVANDSSSPAAAAAAAAGAPPTSAAAAAAAAQPPSGNKSIGGKSTKATKAAAAAAAVAAAGDAGHASTRAPATLTGAGGKSKVGFAAGTADAADDAAGGKDWAHLAGQQQAKPAGTKSMPAARSKSTSGVAALKEAQSAKSIAIPGAGRRMSVEGAYATPLTIGTGGGGRWVAPPAAQPVATAAAAITPISAMDGGGGGGGAAAAAPPPPRDRSAASTAGGGGGGDGHHASAAAAAAATVAAVAMSGHASRASIGGAAGSRGSASGAPPAATAAAGGGGGAGATAAGGGGGAASRTSAALSRLGPQQLGSPPPPPLAVPSASPAPAVLGSPAAGPAAGGGAGAAGQKSTKYGNKSTKFGEKSQRAPPAAAAAAAVAAAAPGRVAADSAKSRRSSVDQLLADLNEV</sequence>
<dbReference type="EMBL" id="JAEHOC010000039">
    <property type="protein sequence ID" value="KAG2427624.1"/>
    <property type="molecule type" value="Genomic_DNA"/>
</dbReference>
<evidence type="ECO:0000313" key="6">
    <source>
        <dbReference type="Proteomes" id="UP000650467"/>
    </source>
</evidence>
<dbReference type="InterPro" id="IPR009091">
    <property type="entry name" value="RCC1/BLIP-II"/>
</dbReference>
<dbReference type="Pfam" id="PF13540">
    <property type="entry name" value="RCC1_2"/>
    <property type="match status" value="5"/>
</dbReference>
<feature type="transmembrane region" description="Helical" evidence="3">
    <location>
        <begin position="1230"/>
        <end position="1253"/>
    </location>
</feature>
<feature type="compositionally biased region" description="Low complexity" evidence="2">
    <location>
        <begin position="915"/>
        <end position="928"/>
    </location>
</feature>
<accession>A0A835SST8</accession>
<dbReference type="GO" id="GO:0005085">
    <property type="term" value="F:guanyl-nucleotide exchange factor activity"/>
    <property type="evidence" value="ECO:0007669"/>
    <property type="project" value="TreeGrafter"/>
</dbReference>
<feature type="signal peptide" evidence="4">
    <location>
        <begin position="1"/>
        <end position="30"/>
    </location>
</feature>
<evidence type="ECO:0000256" key="3">
    <source>
        <dbReference type="SAM" id="Phobius"/>
    </source>
</evidence>
<dbReference type="PROSITE" id="PS50012">
    <property type="entry name" value="RCC1_3"/>
    <property type="match status" value="2"/>
</dbReference>
<keyword evidence="3" id="KW-0472">Membrane</keyword>